<organism evidence="1 2">
    <name type="scientific">Allomeiothermus silvanus (strain ATCC 700542 / DSM 9946 / NBRC 106475 / NCIMB 13440 / VI-R2)</name>
    <name type="common">Thermus silvanus</name>
    <dbReference type="NCBI Taxonomy" id="526227"/>
    <lineage>
        <taxon>Bacteria</taxon>
        <taxon>Thermotogati</taxon>
        <taxon>Deinococcota</taxon>
        <taxon>Deinococci</taxon>
        <taxon>Thermales</taxon>
        <taxon>Thermaceae</taxon>
        <taxon>Allomeiothermus</taxon>
    </lineage>
</organism>
<dbReference type="EMBL" id="CP002043">
    <property type="protein sequence ID" value="ADH65095.1"/>
    <property type="molecule type" value="Genomic_DNA"/>
</dbReference>
<dbReference type="HOGENOM" id="CLU_3119601_0_0_0"/>
<evidence type="ECO:0000313" key="1">
    <source>
        <dbReference type="EMBL" id="ADH65095.1"/>
    </source>
</evidence>
<protein>
    <submittedName>
        <fullName evidence="1">Uncharacterized protein</fullName>
    </submittedName>
</protein>
<dbReference type="AlphaFoldDB" id="D7BIT9"/>
<accession>D7BIT9</accession>
<evidence type="ECO:0000313" key="2">
    <source>
        <dbReference type="Proteomes" id="UP000001916"/>
    </source>
</evidence>
<dbReference type="RefSeq" id="WP_013159617.1">
    <property type="nucleotide sequence ID" value="NC_014213.1"/>
</dbReference>
<sequence length="50" mass="5863">MGFPGLKQWVGEREGYDKRTRNLKRSRSYALTRLDREAARLAGLIRSREP</sequence>
<geneLocation type="plasmid" evidence="1 2">
    <name>pMESIL01</name>
</geneLocation>
<keyword evidence="2" id="KW-1185">Reference proteome</keyword>
<keyword evidence="1" id="KW-0614">Plasmid</keyword>
<name>D7BIT9_ALLS1</name>
<dbReference type="Proteomes" id="UP000001916">
    <property type="component" value="Plasmid pMESIL01"/>
</dbReference>
<proteinExistence type="predicted"/>
<dbReference type="KEGG" id="msv:Mesil_3281"/>
<gene>
    <name evidence="1" type="ORF">Mesil_3281</name>
</gene>
<reference evidence="1 2" key="1">
    <citation type="journal article" date="2010" name="Stand. Genomic Sci.">
        <title>Complete genome sequence of Meiothermus silvanus type strain (VI-R2).</title>
        <authorList>
            <person name="Sikorski J."/>
            <person name="Tindall B.J."/>
            <person name="Lowry S."/>
            <person name="Lucas S."/>
            <person name="Nolan M."/>
            <person name="Copeland A."/>
            <person name="Glavina Del Rio T."/>
            <person name="Tice H."/>
            <person name="Cheng J.F."/>
            <person name="Han C."/>
            <person name="Pitluck S."/>
            <person name="Liolios K."/>
            <person name="Ivanova N."/>
            <person name="Mavromatis K."/>
            <person name="Mikhailova N."/>
            <person name="Pati A."/>
            <person name="Goodwin L."/>
            <person name="Chen A."/>
            <person name="Palaniappan K."/>
            <person name="Land M."/>
            <person name="Hauser L."/>
            <person name="Chang Y.J."/>
            <person name="Jeffries C.D."/>
            <person name="Rohde M."/>
            <person name="Goker M."/>
            <person name="Woyke T."/>
            <person name="Bristow J."/>
            <person name="Eisen J.A."/>
            <person name="Markowitz V."/>
            <person name="Hugenholtz P."/>
            <person name="Kyrpides N.C."/>
            <person name="Klenk H.P."/>
            <person name="Lapidus A."/>
        </authorList>
    </citation>
    <scope>NUCLEOTIDE SEQUENCE [LARGE SCALE GENOMIC DNA]</scope>
    <source>
        <strain evidence="2">ATCC 700542 / DSM 9946 / VI-R2</strain>
        <plasmid evidence="2">Plasmid pMESIL01</plasmid>
    </source>
</reference>